<dbReference type="InterPro" id="IPR022045">
    <property type="entry name" value="TcdB_toxin_mid/N"/>
</dbReference>
<name>A0A1H0U729_9BURK</name>
<sequence length="2410" mass="266235">MSNHASFSNAKSGDTAAAAPPLFGSVPTLQAGGFTGSVELSFALDLPQARGLAPQLALVYASRAGNGPFGLGFGLGLPGFSVRTSVGVPEYLGDDPLEFASAGPLVRRTTTGPGDDEGVVYLPQFESDFTLMIQRPNADGTSSWKTVDRENRVSIYGTGTASRIADPRDATRTTEWLIEETSDSKGNWVRYRYKSDDQANLPNAVYESDRGPPAQRYIERISWGNYIDDDGTEQAAFELVFDYGEYALDTLDQPGSNPYQPVRAWATRPDACSSFRPGFELRTQRLCRNILLFHRFKELGDQPALTRSWALEHTPSPVFTTLAGLRETGWRRRSDDGTYEQLSQPSVKLDYTRFDPPAAPTYRVLQVDTLGAQFPGTVGSPALQAIDLDGVGLPGLLNSEGPTLYYHRPLGDGRYAAPLPLDDLPDLGMPQAPSLELADLNGDGRYALVASTDTLHGYFQREDHRWLPYRPFPNRPTATPGVASMEVALSGTGRSDALMLGSARATVFEGRGTEGWGEPHGTALPDGFPIASEGGESEVLTFADPFGDGLSHRVRIRDGSFEVWPSLGHGRFGERIVLANAPRFDSRTQATRIFLANLSGGAGVDLVIARDDCIEIHVNESGNGFSAPRRIALPGQLSDTAQLNFSDILGDGSVCIVFTQMHPQTAHFYFPLDGQAPAGITANATPRPWMLLRWDTQRGTETVLGYASSTRYALAAQRAGQAWLTQMPFPVEVVANVCVTDHINQVRSWQEFDYANGYYDPVWREFRGFGHVTRLDREESLAGFPSLASTSQALTRSWYLAGDPRQDQALLEQARSQYFPDPHGFVLEPVMLQPDISKAGADTVDQAWRAMAGHLIHEELYANGGSQAVPLTVSSNAWSARLEQSADADRPASIYVHPHESLNLSYDEVADDPSTQHHFVLEVNAYGDIVRSSSINYPRRATLDPDRIVYPEQTVVRGIVELSDLSTVTMPFRLLGAEFEIQGLQLGGLTLPPAGHFDWAGMRALVESALLQRIAYGEPFDPARQQTRPYSWRRTYYWNDAQDAALPLGEISARALAHHREDAAFSDYWLTEVFGTKVDAPLLRDEGGYVAATTGYWWNPGLVTDYALPAKPESFFMPWRTRYEAPAGSQPVDGLLSETVFGHDKPYHLFIIGKRERIADTVWLDSWVQPNYQSLLPALAIDANGNHQQYLYDPLARVLATSIFKPADASGPRVGDGNLDDPADFQRRPGATFADVLEHKAYYLQQSTSFCMYHGRAYAEHGQPCSRITLTRQTHVSDLGSDPNNGKSTLILAQVDYEDAQEGSVQSRREADHDPITGLPLWLVEGSKRFNASSLEVEQFYAWLSDSPLYTPGDTAIGGSPVPPTRHAYDPLQRLLRSDDPKGFFSRSRYTPWETLSYDRDDTVRDSVYYQAFMRDYPGDPTTAQRDEWEALTQAADFYNTPRTDVFDNAGSQIRVLQNNLGNVPPDAFEAIVQGSGVTSQALWNELHRQGYLVTRNDSPTGTWITGRFRPYFPGFMLHLGPEFAPFAAAVTAQLKPNGLTTFLRTDAQQRRLLAIDPRLYYDNVTNGTDHANFRYMYAMQSSTPARSISVDAGTRWTLENIFGSPMRRWDALRATLESYDRLQRVLRVDIDDGTSARLRTEQITWGETAANAARHNLCGRIHEYRDETGLLVHTDYSLQGQLTAGSKQLPLDYRVTPNWNQPVELEATVYRIESRFDVQKRTIAQVFPNGSATRLRYDLTGRMRQSQLRGSDGAWLEVTTDIVWNPSSQIERIAFGGGIDQERGYEATTRRLLTWTSSAPPPQGSGNRRGLQNIGYVYDPVGNLTLVRDRCASLLFCYPQPEAVKRYRYDAIYELCGSTGIEHPGITANTHVAGFKQSIFAPLCPANPEQQVRLRGYEERYVYDDARNLISLTHLVSSNGGTDFERRQPVQPDSNRLAGQSYDCNGNPLQLLLGTEVSLGWNARNLMAQAGPYDKTAPGTRREWYSYDHTGNRVRRVIEEHDAEGTMVRVLQQIFLGPGFQVDLMQDVASGGALTLRSTRTRLASAQQMLAILDERIDGATTTSQLRLQLAAAQNSISVEADPGGTPLSYEAYYPFGGTSVVAGPDEATVDPKHIRYSGKIADDGLGLYDYGARYFAPWLGRWLNPDPSGTINGLNLFQFVRDDPTTLADSDGRQIIVWRVPGRNGNLPTLRIRMTGVLLSNVPGGTFTPLQVRRFARRLERQIARSYSRNGTMAGDTVRVVTSARIRASNHIYPNDHVFRLVPLGRLPSFQQGVGPRYMPGQYRPGGVAGYAPGRNIAGGLRERQRVIFIRQNIANILPAAAGPHAGTGRSAAGGASFERTGAHEFGHTLGLNHPPIGGAPGNLMNQTNQPNAGLLTTEAQALTVEAEFNAGRLNGPDQGIDPQTLPF</sequence>
<organism evidence="7 8">
    <name type="scientific">Paracidovorax cattleyae</name>
    <dbReference type="NCBI Taxonomy" id="80868"/>
    <lineage>
        <taxon>Bacteria</taxon>
        <taxon>Pseudomonadati</taxon>
        <taxon>Pseudomonadota</taxon>
        <taxon>Betaproteobacteria</taxon>
        <taxon>Burkholderiales</taxon>
        <taxon>Comamonadaceae</taxon>
        <taxon>Paracidovorax</taxon>
    </lineage>
</organism>
<keyword evidence="2" id="KW-0964">Secreted</keyword>
<dbReference type="RefSeq" id="WP_167361274.1">
    <property type="nucleotide sequence ID" value="NZ_FNJL01000018.1"/>
</dbReference>
<evidence type="ECO:0000256" key="1">
    <source>
        <dbReference type="ARBA" id="ARBA00004613"/>
    </source>
</evidence>
<feature type="domain" description="Insecticide toxin TcdB middle/N-terminal" evidence="6">
    <location>
        <begin position="630"/>
        <end position="779"/>
    </location>
</feature>
<comment type="subcellular location">
    <subcellularLocation>
        <location evidence="1">Secreted</location>
    </subcellularLocation>
</comment>
<proteinExistence type="predicted"/>
<evidence type="ECO:0000259" key="5">
    <source>
        <dbReference type="Pfam" id="PF12255"/>
    </source>
</evidence>
<evidence type="ECO:0000313" key="7">
    <source>
        <dbReference type="EMBL" id="SDP61778.1"/>
    </source>
</evidence>
<keyword evidence="8" id="KW-1185">Reference proteome</keyword>
<evidence type="ECO:0000313" key="8">
    <source>
        <dbReference type="Proteomes" id="UP000199317"/>
    </source>
</evidence>
<dbReference type="Proteomes" id="UP000199317">
    <property type="component" value="Unassembled WGS sequence"/>
</dbReference>
<protein>
    <submittedName>
        <fullName evidence="7">RHS repeat-associated core domain-containing protein</fullName>
    </submittedName>
</protein>
<dbReference type="PANTHER" id="PTHR32305">
    <property type="match status" value="1"/>
</dbReference>
<dbReference type="PANTHER" id="PTHR32305:SF15">
    <property type="entry name" value="PROTEIN RHSA-RELATED"/>
    <property type="match status" value="1"/>
</dbReference>
<reference evidence="8" key="1">
    <citation type="submission" date="2016-10" db="EMBL/GenBank/DDBJ databases">
        <authorList>
            <person name="Varghese N."/>
            <person name="Submissions S."/>
        </authorList>
    </citation>
    <scope>NUCLEOTIDE SEQUENCE [LARGE SCALE GENOMIC DNA]</scope>
    <source>
        <strain evidence="8">DSM 17101</strain>
    </source>
</reference>
<dbReference type="Pfam" id="PF03534">
    <property type="entry name" value="SpvB"/>
    <property type="match status" value="1"/>
</dbReference>
<evidence type="ECO:0000259" key="6">
    <source>
        <dbReference type="Pfam" id="PF12256"/>
    </source>
</evidence>
<dbReference type="NCBIfam" id="TIGR03696">
    <property type="entry name" value="Rhs_assc_core"/>
    <property type="match status" value="1"/>
</dbReference>
<dbReference type="InterPro" id="IPR022044">
    <property type="entry name" value="TcdB_toxin_mid/C"/>
</dbReference>
<dbReference type="SUPFAM" id="SSF69318">
    <property type="entry name" value="Integrin alpha N-terminal domain"/>
    <property type="match status" value="1"/>
</dbReference>
<dbReference type="EMBL" id="FNJL01000018">
    <property type="protein sequence ID" value="SDP61778.1"/>
    <property type="molecule type" value="Genomic_DNA"/>
</dbReference>
<dbReference type="Pfam" id="PF12255">
    <property type="entry name" value="TcdB_toxin_midC"/>
    <property type="match status" value="1"/>
</dbReference>
<evidence type="ECO:0000256" key="2">
    <source>
        <dbReference type="ARBA" id="ARBA00022525"/>
    </source>
</evidence>
<accession>A0A1H0U729</accession>
<gene>
    <name evidence="7" type="ORF">SAMN04489708_11815</name>
</gene>
<evidence type="ECO:0000256" key="4">
    <source>
        <dbReference type="SAM" id="MobiDB-lite"/>
    </source>
</evidence>
<feature type="region of interest" description="Disordered" evidence="4">
    <location>
        <begin position="2348"/>
        <end position="2373"/>
    </location>
</feature>
<dbReference type="InterPro" id="IPR003284">
    <property type="entry name" value="Sal_SpvB"/>
</dbReference>
<dbReference type="InterPro" id="IPR028994">
    <property type="entry name" value="Integrin_alpha_N"/>
</dbReference>
<dbReference type="GO" id="GO:0005576">
    <property type="term" value="C:extracellular region"/>
    <property type="evidence" value="ECO:0007669"/>
    <property type="project" value="UniProtKB-SubCell"/>
</dbReference>
<feature type="domain" description="Insecticide toxin TcdB middle/C-terminal" evidence="5">
    <location>
        <begin position="847"/>
        <end position="948"/>
    </location>
</feature>
<keyword evidence="3" id="KW-0843">Virulence</keyword>
<dbReference type="SUPFAM" id="SSF55486">
    <property type="entry name" value="Metalloproteases ('zincins'), catalytic domain"/>
    <property type="match status" value="2"/>
</dbReference>
<dbReference type="InterPro" id="IPR022385">
    <property type="entry name" value="Rhs_assc_core"/>
</dbReference>
<evidence type="ECO:0000256" key="3">
    <source>
        <dbReference type="ARBA" id="ARBA00023026"/>
    </source>
</evidence>
<dbReference type="InterPro" id="IPR050708">
    <property type="entry name" value="T6SS_VgrG/RHS"/>
</dbReference>
<dbReference type="Gene3D" id="2.180.10.10">
    <property type="entry name" value="RHS repeat-associated core"/>
    <property type="match status" value="1"/>
</dbReference>
<dbReference type="Pfam" id="PF12256">
    <property type="entry name" value="TcdB_toxin_midN"/>
    <property type="match status" value="1"/>
</dbReference>
<dbReference type="GO" id="GO:0005737">
    <property type="term" value="C:cytoplasm"/>
    <property type="evidence" value="ECO:0007669"/>
    <property type="project" value="InterPro"/>
</dbReference>